<geneLocation type="plasmid" evidence="1 2">
    <name>pZMOB05</name>
</geneLocation>
<gene>
    <name evidence="1" type="ordered locus">Zmob_1871</name>
</gene>
<proteinExistence type="predicted"/>
<dbReference type="HOGENOM" id="CLU_2940990_0_0_5"/>
<evidence type="ECO:0000313" key="2">
    <source>
        <dbReference type="Proteomes" id="UP000001494"/>
    </source>
</evidence>
<name>A0A0H3G0X1_ZYMMA</name>
<reference evidence="1 2" key="1">
    <citation type="journal article" date="2011" name="J. Bacteriol.">
        <title>Genome sequence of the ethanol-producing Zymomonas mobilis subsp. mobilis lectotype strain ATCC 10988.</title>
        <authorList>
            <person name="Pappas K.M."/>
            <person name="Kouvelis V.N."/>
            <person name="Saunders E."/>
            <person name="Brettin T.S."/>
            <person name="Bruce D."/>
            <person name="Detter C."/>
            <person name="Balakireva M."/>
            <person name="Han C.S."/>
            <person name="Savvakis G."/>
            <person name="Kyrpides N.C."/>
            <person name="Typas M.A."/>
        </authorList>
    </citation>
    <scope>NUCLEOTIDE SEQUENCE [LARGE SCALE GENOMIC DNA]</scope>
    <source>
        <strain evidence="2">ATCC 10988 / DSM 424 / CCUG 17860 / LMG 404 / NCIMB 8938 / NRRL B-806 / ZM1</strain>
        <plasmid evidence="1">pZMOB05</plasmid>
    </source>
</reference>
<dbReference type="EMBL" id="CP002855">
    <property type="protein sequence ID" value="AEH63656.1"/>
    <property type="molecule type" value="Genomic_DNA"/>
</dbReference>
<dbReference type="AlphaFoldDB" id="A0A0H3G0X1"/>
<organism evidence="1 2">
    <name type="scientific">Zymomonas mobilis subsp. mobilis (strain ATCC 10988 / DSM 424 / LMG 404 / NCIMB 8938 / NRRL B-806 / ZM1)</name>
    <dbReference type="NCBI Taxonomy" id="555217"/>
    <lineage>
        <taxon>Bacteria</taxon>
        <taxon>Pseudomonadati</taxon>
        <taxon>Pseudomonadota</taxon>
        <taxon>Alphaproteobacteria</taxon>
        <taxon>Sphingomonadales</taxon>
        <taxon>Zymomonadaceae</taxon>
        <taxon>Zymomonas</taxon>
    </lineage>
</organism>
<accession>A0A0H3G0X1</accession>
<keyword evidence="1" id="KW-0614">Plasmid</keyword>
<dbReference type="Proteomes" id="UP000001494">
    <property type="component" value="Plasmid pZMOB05"/>
</dbReference>
<sequence>MVRNRRGMVKVRFFARKDFIFRKLEKGYSRQMIFDEIGKELDCTYEWFCRLIKKIETGTL</sequence>
<evidence type="ECO:0000313" key="1">
    <source>
        <dbReference type="EMBL" id="AEH63656.1"/>
    </source>
</evidence>
<dbReference type="KEGG" id="zmm:Zmob_1871"/>
<protein>
    <submittedName>
        <fullName evidence="1">Uncharacterized protein</fullName>
    </submittedName>
</protein>